<dbReference type="AlphaFoldDB" id="A0A9P6XNA9"/>
<dbReference type="SUPFAM" id="SSF51230">
    <property type="entry name" value="Single hybrid motif"/>
    <property type="match status" value="1"/>
</dbReference>
<accession>A0A9P6XNA9</accession>
<dbReference type="Pfam" id="PF00364">
    <property type="entry name" value="Biotin_lipoyl"/>
    <property type="match status" value="1"/>
</dbReference>
<reference evidence="3 4" key="1">
    <citation type="journal article" date="2020" name="Microb. Genom.">
        <title>Genetic diversity of clinical and environmental Mucorales isolates obtained from an investigation of mucormycosis cases among solid organ transplant recipients.</title>
        <authorList>
            <person name="Nguyen M.H."/>
            <person name="Kaul D."/>
            <person name="Muto C."/>
            <person name="Cheng S.J."/>
            <person name="Richter R.A."/>
            <person name="Bruno V.M."/>
            <person name="Liu G."/>
            <person name="Beyhan S."/>
            <person name="Sundermann A.J."/>
            <person name="Mounaud S."/>
            <person name="Pasculle A.W."/>
            <person name="Nierman W.C."/>
            <person name="Driscoll E."/>
            <person name="Cumbie R."/>
            <person name="Clancy C.J."/>
            <person name="Dupont C.L."/>
        </authorList>
    </citation>
    <scope>NUCLEOTIDE SEQUENCE [LARGE SCALE GENOMIC DNA]</scope>
    <source>
        <strain evidence="3 4">GL24</strain>
    </source>
</reference>
<gene>
    <name evidence="3" type="ORF">G6F50_018270</name>
</gene>
<dbReference type="InterPro" id="IPR000089">
    <property type="entry name" value="Biotin_lipoyl"/>
</dbReference>
<name>A0A9P6XNA9_9FUNG</name>
<dbReference type="Proteomes" id="UP000740926">
    <property type="component" value="Unassembled WGS sequence"/>
</dbReference>
<feature type="domain" description="Lipoyl-binding" evidence="2">
    <location>
        <begin position="1"/>
        <end position="63"/>
    </location>
</feature>
<dbReference type="FunFam" id="2.40.50.100:FF:000003">
    <property type="entry name" value="Acetyl-CoA carboxylase biotin carboxyl carrier protein"/>
    <property type="match status" value="1"/>
</dbReference>
<evidence type="ECO:0000259" key="2">
    <source>
        <dbReference type="PROSITE" id="PS50968"/>
    </source>
</evidence>
<dbReference type="PANTHER" id="PTHR45266">
    <property type="entry name" value="OXALOACETATE DECARBOXYLASE ALPHA CHAIN"/>
    <property type="match status" value="1"/>
</dbReference>
<dbReference type="Gene3D" id="2.40.50.100">
    <property type="match status" value="1"/>
</dbReference>
<dbReference type="InterPro" id="IPR001882">
    <property type="entry name" value="Biotin_BS"/>
</dbReference>
<proteinExistence type="predicted"/>
<evidence type="ECO:0000313" key="4">
    <source>
        <dbReference type="Proteomes" id="UP000740926"/>
    </source>
</evidence>
<keyword evidence="1" id="KW-0092">Biotin</keyword>
<dbReference type="PROSITE" id="PS50968">
    <property type="entry name" value="BIOTINYL_LIPOYL"/>
    <property type="match status" value="1"/>
</dbReference>
<organism evidence="3 4">
    <name type="scientific">Rhizopus delemar</name>
    <dbReference type="NCBI Taxonomy" id="936053"/>
    <lineage>
        <taxon>Eukaryota</taxon>
        <taxon>Fungi</taxon>
        <taxon>Fungi incertae sedis</taxon>
        <taxon>Mucoromycota</taxon>
        <taxon>Mucoromycotina</taxon>
        <taxon>Mucoromycetes</taxon>
        <taxon>Mucorales</taxon>
        <taxon>Mucorineae</taxon>
        <taxon>Rhizopodaceae</taxon>
        <taxon>Rhizopus</taxon>
    </lineage>
</organism>
<evidence type="ECO:0000256" key="1">
    <source>
        <dbReference type="ARBA" id="ARBA00023267"/>
    </source>
</evidence>
<protein>
    <recommendedName>
        <fullName evidence="2">Lipoyl-binding domain-containing protein</fullName>
    </recommendedName>
</protein>
<dbReference type="CDD" id="cd06850">
    <property type="entry name" value="biotinyl_domain"/>
    <property type="match status" value="1"/>
</dbReference>
<sequence length="72" mass="7236">MCGNIWKIPVKVGQSVSAGDTLVVVEAMKMELSVIAPAAGTVTAIRCVPGKPVNAGDPLIVLAEDATCTVAG</sequence>
<comment type="caution">
    <text evidence="3">The sequence shown here is derived from an EMBL/GenBank/DDBJ whole genome shotgun (WGS) entry which is preliminary data.</text>
</comment>
<keyword evidence="4" id="KW-1185">Reference proteome</keyword>
<evidence type="ECO:0000313" key="3">
    <source>
        <dbReference type="EMBL" id="KAG1528020.1"/>
    </source>
</evidence>
<dbReference type="PANTHER" id="PTHR45266:SF3">
    <property type="entry name" value="OXALOACETATE DECARBOXYLASE ALPHA CHAIN"/>
    <property type="match status" value="1"/>
</dbReference>
<dbReference type="InterPro" id="IPR011053">
    <property type="entry name" value="Single_hybrid_motif"/>
</dbReference>
<dbReference type="PROSITE" id="PS00188">
    <property type="entry name" value="BIOTIN"/>
    <property type="match status" value="1"/>
</dbReference>
<dbReference type="EMBL" id="JAANIU010016773">
    <property type="protein sequence ID" value="KAG1528020.1"/>
    <property type="molecule type" value="Genomic_DNA"/>
</dbReference>
<dbReference type="InterPro" id="IPR050709">
    <property type="entry name" value="Biotin_Carboxyl_Carrier/Decarb"/>
</dbReference>